<proteinExistence type="predicted"/>
<accession>A0A918JZX6</accession>
<feature type="domain" description="Cytochrome c" evidence="6">
    <location>
        <begin position="41"/>
        <end position="130"/>
    </location>
</feature>
<protein>
    <submittedName>
        <fullName evidence="7">Cytochrome c-type protein SHP</fullName>
    </submittedName>
</protein>
<dbReference type="InterPro" id="IPR009056">
    <property type="entry name" value="Cyt_c-like_dom"/>
</dbReference>
<dbReference type="GO" id="GO:0020037">
    <property type="term" value="F:heme binding"/>
    <property type="evidence" value="ECO:0007669"/>
    <property type="project" value="InterPro"/>
</dbReference>
<feature type="chain" id="PRO_5037517800" evidence="5">
    <location>
        <begin position="23"/>
        <end position="130"/>
    </location>
</feature>
<evidence type="ECO:0000256" key="3">
    <source>
        <dbReference type="ARBA" id="ARBA00023004"/>
    </source>
</evidence>
<evidence type="ECO:0000313" key="8">
    <source>
        <dbReference type="Proteomes" id="UP000626148"/>
    </source>
</evidence>
<keyword evidence="8" id="KW-1185">Reference proteome</keyword>
<reference evidence="7" key="2">
    <citation type="submission" date="2020-09" db="EMBL/GenBank/DDBJ databases">
        <authorList>
            <person name="Sun Q."/>
            <person name="Kim S."/>
        </authorList>
    </citation>
    <scope>NUCLEOTIDE SEQUENCE</scope>
    <source>
        <strain evidence="7">KCTC 22169</strain>
    </source>
</reference>
<keyword evidence="3 4" id="KW-0408">Iron</keyword>
<dbReference type="EMBL" id="BMXR01000001">
    <property type="protein sequence ID" value="GGX39808.1"/>
    <property type="molecule type" value="Genomic_DNA"/>
</dbReference>
<dbReference type="Proteomes" id="UP000626148">
    <property type="component" value="Unassembled WGS sequence"/>
</dbReference>
<dbReference type="Gene3D" id="1.10.760.10">
    <property type="entry name" value="Cytochrome c-like domain"/>
    <property type="match status" value="1"/>
</dbReference>
<gene>
    <name evidence="7" type="primary">shp</name>
    <name evidence="7" type="ORF">GCM10007392_02920</name>
</gene>
<dbReference type="GO" id="GO:0009055">
    <property type="term" value="F:electron transfer activity"/>
    <property type="evidence" value="ECO:0007669"/>
    <property type="project" value="InterPro"/>
</dbReference>
<dbReference type="GO" id="GO:0046872">
    <property type="term" value="F:metal ion binding"/>
    <property type="evidence" value="ECO:0007669"/>
    <property type="project" value="UniProtKB-KW"/>
</dbReference>
<evidence type="ECO:0000259" key="6">
    <source>
        <dbReference type="PROSITE" id="PS51007"/>
    </source>
</evidence>
<evidence type="ECO:0000256" key="5">
    <source>
        <dbReference type="SAM" id="SignalP"/>
    </source>
</evidence>
<dbReference type="AlphaFoldDB" id="A0A918JZX6"/>
<reference evidence="7" key="1">
    <citation type="journal article" date="2014" name="Int. J. Syst. Evol. Microbiol.">
        <title>Complete genome sequence of Corynebacterium casei LMG S-19264T (=DSM 44701T), isolated from a smear-ripened cheese.</title>
        <authorList>
            <consortium name="US DOE Joint Genome Institute (JGI-PGF)"/>
            <person name="Walter F."/>
            <person name="Albersmeier A."/>
            <person name="Kalinowski J."/>
            <person name="Ruckert C."/>
        </authorList>
    </citation>
    <scope>NUCLEOTIDE SEQUENCE</scope>
    <source>
        <strain evidence="7">KCTC 22169</strain>
    </source>
</reference>
<feature type="signal peptide" evidence="5">
    <location>
        <begin position="1"/>
        <end position="22"/>
    </location>
</feature>
<sequence length="130" mass="14520">MKGMVWMLVLLLGSGLSGIATADVAVDELMAEYRAWGVETANPEAGADLWRRTFENDRGCSGCHTADPARTGRHLTTGKVIDPMAPSVNPERLTDVRTIRKWLYRNCKWTLGRECTAQEKADLLAWLRTQ</sequence>
<evidence type="ECO:0000313" key="7">
    <source>
        <dbReference type="EMBL" id="GGX39808.1"/>
    </source>
</evidence>
<comment type="caution">
    <text evidence="7">The sequence shown here is derived from an EMBL/GenBank/DDBJ whole genome shotgun (WGS) entry which is preliminary data.</text>
</comment>
<dbReference type="InterPro" id="IPR015170">
    <property type="entry name" value="DUF1924_SHP"/>
</dbReference>
<evidence type="ECO:0000256" key="4">
    <source>
        <dbReference type="PROSITE-ProRule" id="PRU00433"/>
    </source>
</evidence>
<keyword evidence="2 4" id="KW-0479">Metal-binding</keyword>
<organism evidence="7 8">
    <name type="scientific">Saccharospirillum salsuginis</name>
    <dbReference type="NCBI Taxonomy" id="418750"/>
    <lineage>
        <taxon>Bacteria</taxon>
        <taxon>Pseudomonadati</taxon>
        <taxon>Pseudomonadota</taxon>
        <taxon>Gammaproteobacteria</taxon>
        <taxon>Oceanospirillales</taxon>
        <taxon>Saccharospirillaceae</taxon>
        <taxon>Saccharospirillum</taxon>
    </lineage>
</organism>
<keyword evidence="5" id="KW-0732">Signal</keyword>
<evidence type="ECO:0000256" key="1">
    <source>
        <dbReference type="ARBA" id="ARBA00022617"/>
    </source>
</evidence>
<dbReference type="RefSeq" id="WP_229805094.1">
    <property type="nucleotide sequence ID" value="NZ_BMXR01000001.1"/>
</dbReference>
<dbReference type="SUPFAM" id="SSF46626">
    <property type="entry name" value="Cytochrome c"/>
    <property type="match status" value="1"/>
</dbReference>
<evidence type="ECO:0000256" key="2">
    <source>
        <dbReference type="ARBA" id="ARBA00022723"/>
    </source>
</evidence>
<keyword evidence="1 4" id="KW-0349">Heme</keyword>
<dbReference type="Pfam" id="PF09086">
    <property type="entry name" value="DUF1924"/>
    <property type="match status" value="1"/>
</dbReference>
<name>A0A918JZX6_9GAMM</name>
<dbReference type="PROSITE" id="PS51007">
    <property type="entry name" value="CYTC"/>
    <property type="match status" value="1"/>
</dbReference>
<dbReference type="InterPro" id="IPR036909">
    <property type="entry name" value="Cyt_c-like_dom_sf"/>
</dbReference>